<dbReference type="Proteomes" id="UP001596183">
    <property type="component" value="Unassembled WGS sequence"/>
</dbReference>
<evidence type="ECO:0000313" key="4">
    <source>
        <dbReference type="EMBL" id="MFC5673949.1"/>
    </source>
</evidence>
<organism evidence="4 5">
    <name type="scientific">Streptomyces incanus</name>
    <dbReference type="NCBI Taxonomy" id="887453"/>
    <lineage>
        <taxon>Bacteria</taxon>
        <taxon>Bacillati</taxon>
        <taxon>Actinomycetota</taxon>
        <taxon>Actinomycetes</taxon>
        <taxon>Kitasatosporales</taxon>
        <taxon>Streptomycetaceae</taxon>
        <taxon>Streptomyces</taxon>
    </lineage>
</organism>
<dbReference type="InterPro" id="IPR011010">
    <property type="entry name" value="DNA_brk_join_enz"/>
</dbReference>
<keyword evidence="1" id="KW-0233">DNA recombination</keyword>
<feature type="region of interest" description="Disordered" evidence="2">
    <location>
        <begin position="93"/>
        <end position="113"/>
    </location>
</feature>
<keyword evidence="5" id="KW-1185">Reference proteome</keyword>
<dbReference type="RefSeq" id="WP_381218231.1">
    <property type="nucleotide sequence ID" value="NZ_JBHSPC010000100.1"/>
</dbReference>
<protein>
    <submittedName>
        <fullName evidence="4">Tyrosine-type recombinase/integrase</fullName>
    </submittedName>
</protein>
<accession>A0ABW0XXG1</accession>
<name>A0ABW0XXG1_9ACTN</name>
<gene>
    <name evidence="4" type="ORF">ACFP2V_28845</name>
</gene>
<dbReference type="Pfam" id="PF00589">
    <property type="entry name" value="Phage_integrase"/>
    <property type="match status" value="1"/>
</dbReference>
<proteinExistence type="predicted"/>
<feature type="domain" description="Tyr recombinase" evidence="3">
    <location>
        <begin position="1"/>
        <end position="92"/>
    </location>
</feature>
<comment type="caution">
    <text evidence="4">The sequence shown here is derived from an EMBL/GenBank/DDBJ whole genome shotgun (WGS) entry which is preliminary data.</text>
</comment>
<dbReference type="Gene3D" id="1.10.443.10">
    <property type="entry name" value="Intergrase catalytic core"/>
    <property type="match status" value="1"/>
</dbReference>
<reference evidence="5" key="1">
    <citation type="journal article" date="2019" name="Int. J. Syst. Evol. Microbiol.">
        <title>The Global Catalogue of Microorganisms (GCM) 10K type strain sequencing project: providing services to taxonomists for standard genome sequencing and annotation.</title>
        <authorList>
            <consortium name="The Broad Institute Genomics Platform"/>
            <consortium name="The Broad Institute Genome Sequencing Center for Infectious Disease"/>
            <person name="Wu L."/>
            <person name="Ma J."/>
        </authorList>
    </citation>
    <scope>NUCLEOTIDE SEQUENCE [LARGE SCALE GENOMIC DNA]</scope>
    <source>
        <strain evidence="5">JCM 13852</strain>
    </source>
</reference>
<dbReference type="SUPFAM" id="SSF56349">
    <property type="entry name" value="DNA breaking-rejoining enzymes"/>
    <property type="match status" value="1"/>
</dbReference>
<sequence length="113" mass="12092">MNTWNSYTWKPALAEAGIIPPGAEGAKQWQWEAAPKDGFHVLRHTCASIMSEAGESVVTLARWLGHSSPAVTLGYYAHFMPEAGSRGRTVIDGLLGQPGDQCAGRNSPDSPRG</sequence>
<dbReference type="EMBL" id="JBHSPC010000100">
    <property type="protein sequence ID" value="MFC5673949.1"/>
    <property type="molecule type" value="Genomic_DNA"/>
</dbReference>
<evidence type="ECO:0000256" key="1">
    <source>
        <dbReference type="ARBA" id="ARBA00023172"/>
    </source>
</evidence>
<dbReference type="InterPro" id="IPR002104">
    <property type="entry name" value="Integrase_catalytic"/>
</dbReference>
<dbReference type="PROSITE" id="PS51898">
    <property type="entry name" value="TYR_RECOMBINASE"/>
    <property type="match status" value="1"/>
</dbReference>
<evidence type="ECO:0000256" key="2">
    <source>
        <dbReference type="SAM" id="MobiDB-lite"/>
    </source>
</evidence>
<evidence type="ECO:0000259" key="3">
    <source>
        <dbReference type="PROSITE" id="PS51898"/>
    </source>
</evidence>
<dbReference type="InterPro" id="IPR013762">
    <property type="entry name" value="Integrase-like_cat_sf"/>
</dbReference>
<evidence type="ECO:0000313" key="5">
    <source>
        <dbReference type="Proteomes" id="UP001596183"/>
    </source>
</evidence>